<name>A0AA51BMV9_9BACT</name>
<comment type="pathway">
    <text evidence="1">Lipid metabolism; malonyl-CoA biosynthesis; malonyl-CoA from acetyl-CoA: step 1/1.</text>
</comment>
<dbReference type="PROSITE" id="PS50989">
    <property type="entry name" value="COA_CT_CTER"/>
    <property type="match status" value="1"/>
</dbReference>
<dbReference type="InterPro" id="IPR011763">
    <property type="entry name" value="COA_CT_C"/>
</dbReference>
<keyword evidence="9" id="KW-0275">Fatty acid biosynthesis</keyword>
<dbReference type="EMBL" id="CP128385">
    <property type="protein sequence ID" value="WMI30534.1"/>
    <property type="molecule type" value="Genomic_DNA"/>
</dbReference>
<keyword evidence="8" id="KW-0443">Lipid metabolism</keyword>
<keyword evidence="6" id="KW-0276">Fatty acid metabolism</keyword>
<dbReference type="EC" id="2.1.3.15" evidence="2"/>
<comment type="catalytic activity">
    <reaction evidence="10">
        <text>N(6)-carboxybiotinyl-L-lysyl-[protein] + acetyl-CoA = N(6)-biotinyl-L-lysyl-[protein] + malonyl-CoA</text>
        <dbReference type="Rhea" id="RHEA:54728"/>
        <dbReference type="Rhea" id="RHEA-COMP:10505"/>
        <dbReference type="Rhea" id="RHEA-COMP:10506"/>
        <dbReference type="ChEBI" id="CHEBI:57288"/>
        <dbReference type="ChEBI" id="CHEBI:57384"/>
        <dbReference type="ChEBI" id="CHEBI:83144"/>
        <dbReference type="ChEBI" id="CHEBI:83145"/>
        <dbReference type="EC" id="2.1.3.15"/>
    </reaction>
</comment>
<evidence type="ECO:0000256" key="3">
    <source>
        <dbReference type="ARBA" id="ARBA00022516"/>
    </source>
</evidence>
<evidence type="ECO:0000313" key="12">
    <source>
        <dbReference type="EMBL" id="WMI30534.1"/>
    </source>
</evidence>
<dbReference type="GO" id="GO:0016743">
    <property type="term" value="F:carboxyl- or carbamoyltransferase activity"/>
    <property type="evidence" value="ECO:0007669"/>
    <property type="project" value="InterPro"/>
</dbReference>
<reference evidence="12" key="1">
    <citation type="journal article" date="2021" name="Front. Microbiol.">
        <title>Genome Analysis of a Verrucomicrobial Endosymbiont With a Tiny Genome Discovered in an Antarctic Lake.</title>
        <authorList>
            <person name="Williams T.J."/>
            <person name="Allen M.A."/>
            <person name="Ivanova N."/>
            <person name="Huntemann M."/>
            <person name="Haque S."/>
            <person name="Hancock A.M."/>
            <person name="Brazendale S."/>
            <person name="Cavicchioli R."/>
        </authorList>
    </citation>
    <scope>NUCLEOTIDE SEQUENCE</scope>
    <source>
        <strain evidence="12">MAG_Ga0307966_1000010</strain>
    </source>
</reference>
<gene>
    <name evidence="12" type="ORF">QTO32_00430</name>
</gene>
<proteinExistence type="predicted"/>
<dbReference type="AlphaFoldDB" id="A0AA51BMV9"/>
<dbReference type="InterPro" id="IPR001095">
    <property type="entry name" value="Acetyl_CoA_COase_a_su"/>
</dbReference>
<dbReference type="GO" id="GO:0009317">
    <property type="term" value="C:acetyl-CoA carboxylase complex"/>
    <property type="evidence" value="ECO:0007669"/>
    <property type="project" value="InterPro"/>
</dbReference>
<evidence type="ECO:0000256" key="7">
    <source>
        <dbReference type="ARBA" id="ARBA00022840"/>
    </source>
</evidence>
<organism evidence="12">
    <name type="scientific">Candidatus Organicella extenuata</name>
    <dbReference type="NCBI Taxonomy" id="2841811"/>
    <lineage>
        <taxon>Bacteria</taxon>
        <taxon>Pseudomonadati</taxon>
        <taxon>Verrucomicrobiota</taxon>
        <taxon>Candidatus Organicella</taxon>
    </lineage>
</organism>
<dbReference type="SUPFAM" id="SSF52096">
    <property type="entry name" value="ClpP/crotonase"/>
    <property type="match status" value="1"/>
</dbReference>
<dbReference type="Proteomes" id="UP001238843">
    <property type="component" value="Chromosome"/>
</dbReference>
<dbReference type="PANTHER" id="PTHR42853">
    <property type="entry name" value="ACETYL-COENZYME A CARBOXYLASE CARBOXYL TRANSFERASE SUBUNIT ALPHA"/>
    <property type="match status" value="1"/>
</dbReference>
<keyword evidence="7" id="KW-0067">ATP-binding</keyword>
<accession>A0AA51BMV9</accession>
<evidence type="ECO:0000256" key="4">
    <source>
        <dbReference type="ARBA" id="ARBA00022679"/>
    </source>
</evidence>
<sequence>MDNDFAFRAEPGVFLLKQKLLNLQSKKYKTIGGKNQRLKKSYCLLKVKLLTLKKKLQIQKKRSFLNLNTLKSLSLVRNCFRRHSIDYINNVFEGFEELHGDNLKGDDPSIICGFGLLKGNSVCIIAQEKGRSLKTKINRSFGCPKPSGYRKALRTMLKAEVLGTPIVTIVDTPGAFPGIESEENNISGAISLNIREFFFIKVPIVTVIIGEGGSGGALGIGISDKIIMLEHSYFSVISPEGCSSILWKNNTKVEEASKALKPFSKNIKRFYIADYIVKEVLGSSRISLSNYDFISDRLNHVIINLKKINCVELLRRRFFKFRTIGKFNVA</sequence>
<evidence type="ECO:0000259" key="11">
    <source>
        <dbReference type="PROSITE" id="PS50989"/>
    </source>
</evidence>
<evidence type="ECO:0000256" key="9">
    <source>
        <dbReference type="ARBA" id="ARBA00023160"/>
    </source>
</evidence>
<evidence type="ECO:0000256" key="5">
    <source>
        <dbReference type="ARBA" id="ARBA00022741"/>
    </source>
</evidence>
<evidence type="ECO:0000256" key="1">
    <source>
        <dbReference type="ARBA" id="ARBA00004956"/>
    </source>
</evidence>
<dbReference type="InterPro" id="IPR029045">
    <property type="entry name" value="ClpP/crotonase-like_dom_sf"/>
</dbReference>
<keyword evidence="3" id="KW-0444">Lipid biosynthesis</keyword>
<keyword evidence="5" id="KW-0547">Nucleotide-binding</keyword>
<reference evidence="12" key="2">
    <citation type="submission" date="2023-06" db="EMBL/GenBank/DDBJ databases">
        <authorList>
            <person name="Williams T.J."/>
            <person name="Allen M.A."/>
            <person name="Ivanova N."/>
            <person name="Huntemann M."/>
            <person name="Haque S."/>
            <person name="Hancock A.M."/>
            <person name="Brazendale S."/>
            <person name="Cavicchioli R."/>
        </authorList>
    </citation>
    <scope>NUCLEOTIDE SEQUENCE</scope>
    <source>
        <strain evidence="12">MAG_Ga0307966_1000010</strain>
    </source>
</reference>
<dbReference type="Gene3D" id="3.90.226.10">
    <property type="entry name" value="2-enoyl-CoA Hydratase, Chain A, domain 1"/>
    <property type="match status" value="1"/>
</dbReference>
<dbReference type="GO" id="GO:0006633">
    <property type="term" value="P:fatty acid biosynthetic process"/>
    <property type="evidence" value="ECO:0007669"/>
    <property type="project" value="UniProtKB-KW"/>
</dbReference>
<evidence type="ECO:0000256" key="2">
    <source>
        <dbReference type="ARBA" id="ARBA00011883"/>
    </source>
</evidence>
<keyword evidence="4 12" id="KW-0808">Transferase</keyword>
<protein>
    <recommendedName>
        <fullName evidence="2">acetyl-CoA carboxytransferase</fullName>
        <ecNumber evidence="2">2.1.3.15</ecNumber>
    </recommendedName>
</protein>
<evidence type="ECO:0000256" key="10">
    <source>
        <dbReference type="ARBA" id="ARBA00049152"/>
    </source>
</evidence>
<evidence type="ECO:0000256" key="8">
    <source>
        <dbReference type="ARBA" id="ARBA00023098"/>
    </source>
</evidence>
<dbReference type="PRINTS" id="PR01069">
    <property type="entry name" value="ACCCTRFRASEA"/>
</dbReference>
<dbReference type="PANTHER" id="PTHR42853:SF3">
    <property type="entry name" value="ACETYL-COENZYME A CARBOXYLASE CARBOXYL TRANSFERASE SUBUNIT ALPHA, CHLOROPLASTIC"/>
    <property type="match status" value="1"/>
</dbReference>
<feature type="domain" description="CoA carboxyltransferase C-terminal" evidence="11">
    <location>
        <begin position="57"/>
        <end position="300"/>
    </location>
</feature>
<dbReference type="GO" id="GO:0005524">
    <property type="term" value="F:ATP binding"/>
    <property type="evidence" value="ECO:0007669"/>
    <property type="project" value="UniProtKB-KW"/>
</dbReference>
<dbReference type="Pfam" id="PF03255">
    <property type="entry name" value="ACCA"/>
    <property type="match status" value="1"/>
</dbReference>
<evidence type="ECO:0000256" key="6">
    <source>
        <dbReference type="ARBA" id="ARBA00022832"/>
    </source>
</evidence>
<dbReference type="GO" id="GO:0003989">
    <property type="term" value="F:acetyl-CoA carboxylase activity"/>
    <property type="evidence" value="ECO:0007669"/>
    <property type="project" value="InterPro"/>
</dbReference>